<gene>
    <name evidence="1" type="ORF">EDD60_101320</name>
</gene>
<protein>
    <submittedName>
        <fullName evidence="1">LlaJI restriction endonuclease</fullName>
    </submittedName>
</protein>
<evidence type="ECO:0000313" key="2">
    <source>
        <dbReference type="Proteomes" id="UP000295515"/>
    </source>
</evidence>
<keyword evidence="1" id="KW-0255">Endonuclease</keyword>
<dbReference type="EMBL" id="SMCQ01000001">
    <property type="protein sequence ID" value="TCW03014.1"/>
    <property type="molecule type" value="Genomic_DNA"/>
</dbReference>
<dbReference type="GO" id="GO:0004519">
    <property type="term" value="F:endonuclease activity"/>
    <property type="evidence" value="ECO:0007669"/>
    <property type="project" value="UniProtKB-KW"/>
</dbReference>
<keyword evidence="2" id="KW-1185">Reference proteome</keyword>
<dbReference type="Pfam" id="PF09563">
    <property type="entry name" value="RE_LlaJI"/>
    <property type="match status" value="1"/>
</dbReference>
<organism evidence="1 2">
    <name type="scientific">Longibaculum muris</name>
    <dbReference type="NCBI Taxonomy" id="1796628"/>
    <lineage>
        <taxon>Bacteria</taxon>
        <taxon>Bacillati</taxon>
        <taxon>Bacillota</taxon>
        <taxon>Erysipelotrichia</taxon>
        <taxon>Erysipelotrichales</taxon>
        <taxon>Coprobacillaceae</taxon>
        <taxon>Longibaculum</taxon>
    </lineage>
</organism>
<sequence length="424" mass="49657">MDLGLNLKVRCHINENGDGDRFVGVKADTNNAMVFFPMGYRLPDNEEDIREDILKLIDVIATFNDSTDKLLAMEQFAAPQSVNFPINAYMNIIRYFLEQNDYYKEREQVRKTSDRGKIDFPTSLRKNVKFFQEDGSPFFDRYTVKGSSPNDKNLITQIHKYCVYEAFSTLGWLFSPLPIKDPHITLEKERFLYALKKKLAITHNDKDKRLFQAMIQMLEYLDSEDDNKQYYFGTDRFEYVWEKLIDEVFGIRGKEEFFPRTKWNLKFNANKNNHALEPDSIMMCNDKIYVLDAKYYRYGVTGNPQHLPESSSINKQITYGEYIDNCRELKDKYGDLPIYNAFLMPFNKGENPFNVTNDYFLNIGEATGEWKNNSKLYEHVQGIVIDIRFLMNNYTGSHKSKIRKLAQAIDEALAKNNGMLPNED</sequence>
<comment type="caution">
    <text evidence="1">The sequence shown here is derived from an EMBL/GenBank/DDBJ whole genome shotgun (WGS) entry which is preliminary data.</text>
</comment>
<accession>A0A4R3Z8H1</accession>
<reference evidence="1 2" key="1">
    <citation type="submission" date="2019-03" db="EMBL/GenBank/DDBJ databases">
        <title>Genomic Encyclopedia of Type Strains, Phase IV (KMG-IV): sequencing the most valuable type-strain genomes for metagenomic binning, comparative biology and taxonomic classification.</title>
        <authorList>
            <person name="Goeker M."/>
        </authorList>
    </citation>
    <scope>NUCLEOTIDE SEQUENCE [LARGE SCALE GENOMIC DNA]</scope>
    <source>
        <strain evidence="1 2">DSM 29487</strain>
    </source>
</reference>
<dbReference type="RefSeq" id="WP_132226135.1">
    <property type="nucleotide sequence ID" value="NZ_JANKBF010000002.1"/>
</dbReference>
<name>A0A4R3Z8H1_9FIRM</name>
<dbReference type="AlphaFoldDB" id="A0A4R3Z8H1"/>
<evidence type="ECO:0000313" key="1">
    <source>
        <dbReference type="EMBL" id="TCW03014.1"/>
    </source>
</evidence>
<keyword evidence="1" id="KW-0378">Hydrolase</keyword>
<proteinExistence type="predicted"/>
<keyword evidence="1" id="KW-0540">Nuclease</keyword>
<dbReference type="GeneID" id="98914140"/>
<dbReference type="InterPro" id="IPR018579">
    <property type="entry name" value="Restrct_endonuc_II_LlaJI"/>
</dbReference>
<dbReference type="Proteomes" id="UP000295515">
    <property type="component" value="Unassembled WGS sequence"/>
</dbReference>